<dbReference type="OrthoDB" id="1914839at2759"/>
<keyword evidence="12" id="KW-0446">Lipid-binding</keyword>
<evidence type="ECO:0000259" key="18">
    <source>
        <dbReference type="PROSITE" id="PS50156"/>
    </source>
</evidence>
<dbReference type="EMBL" id="NAJO01000005">
    <property type="protein sequence ID" value="OQO12246.1"/>
    <property type="molecule type" value="Genomic_DNA"/>
</dbReference>
<feature type="transmembrane region" description="Helical" evidence="17">
    <location>
        <begin position="595"/>
        <end position="619"/>
    </location>
</feature>
<evidence type="ECO:0000256" key="4">
    <source>
        <dbReference type="ARBA" id="ARBA00019541"/>
    </source>
</evidence>
<keyword evidence="6 17" id="KW-0812">Transmembrane</keyword>
<dbReference type="AlphaFoldDB" id="A0A1V8TLK7"/>
<keyword evidence="9 17" id="KW-1133">Transmembrane helix</keyword>
<evidence type="ECO:0000256" key="16">
    <source>
        <dbReference type="SAM" id="MobiDB-lite"/>
    </source>
</evidence>
<dbReference type="GO" id="GO:0008202">
    <property type="term" value="P:steroid metabolic process"/>
    <property type="evidence" value="ECO:0007669"/>
    <property type="project" value="UniProtKB-KW"/>
</dbReference>
<feature type="domain" description="SSD" evidence="18">
    <location>
        <begin position="265"/>
        <end position="423"/>
    </location>
</feature>
<dbReference type="GO" id="GO:0045540">
    <property type="term" value="P:regulation of cholesterol biosynthetic process"/>
    <property type="evidence" value="ECO:0007669"/>
    <property type="project" value="TreeGrafter"/>
</dbReference>
<feature type="transmembrane region" description="Helical" evidence="17">
    <location>
        <begin position="372"/>
        <end position="391"/>
    </location>
</feature>
<dbReference type="Pfam" id="PF12349">
    <property type="entry name" value="Sterol-sensing"/>
    <property type="match status" value="1"/>
</dbReference>
<proteinExistence type="inferred from homology"/>
<feature type="transmembrane region" description="Helical" evidence="17">
    <location>
        <begin position="39"/>
        <end position="61"/>
    </location>
</feature>
<dbReference type="STRING" id="1507870.A0A1V8TLK7"/>
<protein>
    <recommendedName>
        <fullName evidence="4">Sterol regulatory element-binding protein cleavage-activating protein</fullName>
    </recommendedName>
</protein>
<evidence type="ECO:0000256" key="12">
    <source>
        <dbReference type="ARBA" id="ARBA00023121"/>
    </source>
</evidence>
<dbReference type="SUPFAM" id="SSF50978">
    <property type="entry name" value="WD40 repeat-like"/>
    <property type="match status" value="1"/>
</dbReference>
<evidence type="ECO:0000256" key="6">
    <source>
        <dbReference type="ARBA" id="ARBA00022692"/>
    </source>
</evidence>
<dbReference type="Proteomes" id="UP000192596">
    <property type="component" value="Unassembled WGS sequence"/>
</dbReference>
<keyword evidence="20" id="KW-1185">Reference proteome</keyword>
<keyword evidence="14" id="KW-0325">Glycoprotein</keyword>
<feature type="region of interest" description="Disordered" evidence="16">
    <location>
        <begin position="1070"/>
        <end position="1095"/>
    </location>
</feature>
<dbReference type="InterPro" id="IPR015943">
    <property type="entry name" value="WD40/YVTN_repeat-like_dom_sf"/>
</dbReference>
<feature type="transmembrane region" description="Helical" evidence="17">
    <location>
        <begin position="330"/>
        <end position="352"/>
    </location>
</feature>
<dbReference type="PANTHER" id="PTHR46378:SF1">
    <property type="entry name" value="STEROL REGULATORY ELEMENT-BINDING PROTEIN CLEAVAGE-ACTIVATING PROTEIN"/>
    <property type="match status" value="1"/>
</dbReference>
<comment type="similarity">
    <text evidence="3">Belongs to the WD repeat SCAP family.</text>
</comment>
<feature type="compositionally biased region" description="Polar residues" evidence="16">
    <location>
        <begin position="1073"/>
        <end position="1082"/>
    </location>
</feature>
<evidence type="ECO:0000256" key="10">
    <source>
        <dbReference type="ARBA" id="ARBA00023034"/>
    </source>
</evidence>
<dbReference type="InterPro" id="IPR036322">
    <property type="entry name" value="WD40_repeat_dom_sf"/>
</dbReference>
<evidence type="ECO:0000256" key="14">
    <source>
        <dbReference type="ARBA" id="ARBA00023180"/>
    </source>
</evidence>
<dbReference type="GO" id="GO:0032936">
    <property type="term" value="C:SREBP-SCAP complex"/>
    <property type="evidence" value="ECO:0007669"/>
    <property type="project" value="TreeGrafter"/>
</dbReference>
<dbReference type="PANTHER" id="PTHR46378">
    <property type="entry name" value="STEROL REGULATORY ELEMENT-BINDING PROTEIN CLEAVAGE-ACTIVATING PROTEIN"/>
    <property type="match status" value="1"/>
</dbReference>
<keyword evidence="7" id="KW-0677">Repeat</keyword>
<evidence type="ECO:0000256" key="8">
    <source>
        <dbReference type="ARBA" id="ARBA00022824"/>
    </source>
</evidence>
<keyword evidence="8" id="KW-0256">Endoplasmic reticulum</keyword>
<dbReference type="SUPFAM" id="SSF82866">
    <property type="entry name" value="Multidrug efflux transporter AcrB transmembrane domain"/>
    <property type="match status" value="1"/>
</dbReference>
<feature type="transmembrane region" description="Helical" evidence="17">
    <location>
        <begin position="468"/>
        <end position="486"/>
    </location>
</feature>
<accession>A0A1V8TLK7</accession>
<evidence type="ECO:0000256" key="11">
    <source>
        <dbReference type="ARBA" id="ARBA00023098"/>
    </source>
</evidence>
<dbReference type="InterPro" id="IPR030225">
    <property type="entry name" value="SCAP"/>
</dbReference>
<evidence type="ECO:0000256" key="3">
    <source>
        <dbReference type="ARBA" id="ARBA00007410"/>
    </source>
</evidence>
<evidence type="ECO:0000256" key="13">
    <source>
        <dbReference type="ARBA" id="ARBA00023136"/>
    </source>
</evidence>
<organism evidence="19 20">
    <name type="scientific">Cryoendolithus antarcticus</name>
    <dbReference type="NCBI Taxonomy" id="1507870"/>
    <lineage>
        <taxon>Eukaryota</taxon>
        <taxon>Fungi</taxon>
        <taxon>Dikarya</taxon>
        <taxon>Ascomycota</taxon>
        <taxon>Pezizomycotina</taxon>
        <taxon>Dothideomycetes</taxon>
        <taxon>Dothideomycetidae</taxon>
        <taxon>Cladosporiales</taxon>
        <taxon>Cladosporiaceae</taxon>
        <taxon>Cryoendolithus</taxon>
    </lineage>
</organism>
<keyword evidence="10" id="KW-0333">Golgi apparatus</keyword>
<dbReference type="GO" id="GO:0005789">
    <property type="term" value="C:endoplasmic reticulum membrane"/>
    <property type="evidence" value="ECO:0007669"/>
    <property type="project" value="UniProtKB-SubCell"/>
</dbReference>
<reference evidence="20" key="1">
    <citation type="submission" date="2017-03" db="EMBL/GenBank/DDBJ databases">
        <title>Genomes of endolithic fungi from Antarctica.</title>
        <authorList>
            <person name="Coleine C."/>
            <person name="Masonjones S."/>
            <person name="Stajich J.E."/>
        </authorList>
    </citation>
    <scope>NUCLEOTIDE SEQUENCE [LARGE SCALE GENOMIC DNA]</scope>
    <source>
        <strain evidence="20">CCFEE 5527</strain>
    </source>
</reference>
<keyword evidence="5" id="KW-0853">WD repeat</keyword>
<feature type="compositionally biased region" description="Polar residues" evidence="16">
    <location>
        <begin position="980"/>
        <end position="991"/>
    </location>
</feature>
<evidence type="ECO:0000256" key="2">
    <source>
        <dbReference type="ARBA" id="ARBA00004653"/>
    </source>
</evidence>
<feature type="compositionally biased region" description="Basic and acidic residues" evidence="16">
    <location>
        <begin position="1083"/>
        <end position="1095"/>
    </location>
</feature>
<comment type="subcellular location">
    <subcellularLocation>
        <location evidence="1">Endoplasmic reticulum membrane</location>
        <topology evidence="1">Multi-pass membrane protein</topology>
    </subcellularLocation>
    <subcellularLocation>
        <location evidence="2">Golgi apparatus membrane</location>
        <topology evidence="2">Multi-pass membrane protein</topology>
    </subcellularLocation>
</comment>
<keyword evidence="11" id="KW-0443">Lipid metabolism</keyword>
<evidence type="ECO:0000256" key="5">
    <source>
        <dbReference type="ARBA" id="ARBA00022574"/>
    </source>
</evidence>
<dbReference type="InterPro" id="IPR053958">
    <property type="entry name" value="HMGCR/SNAP/NPC1-like_SSD"/>
</dbReference>
<dbReference type="GO" id="GO:0032933">
    <property type="term" value="P:SREBP signaling pathway"/>
    <property type="evidence" value="ECO:0007669"/>
    <property type="project" value="InterPro"/>
</dbReference>
<dbReference type="InParanoid" id="A0A1V8TLK7"/>
<keyword evidence="15" id="KW-0753">Steroid metabolism</keyword>
<dbReference type="PROSITE" id="PS50156">
    <property type="entry name" value="SSD"/>
    <property type="match status" value="1"/>
</dbReference>
<evidence type="ECO:0000313" key="19">
    <source>
        <dbReference type="EMBL" id="OQO12246.1"/>
    </source>
</evidence>
<dbReference type="Gene3D" id="2.130.10.10">
    <property type="entry name" value="YVTN repeat-like/Quinoprotein amine dehydrogenase"/>
    <property type="match status" value="1"/>
</dbReference>
<sequence>MIWFLLYPIRGTTNPPRLADDHPIRRAFYRHGFYTAQHWLIAMLVSVAIGVALSYPTVFLSENPTAGFTSMPRDVWTTAKPVGVDQGFRADVEMRQVWVHGSYMQALQHDVLKSALVIQQTLVGEETLPSSQPEPNDQIAHSELSWGYHSPLFYWNNSADTIDRDSDVVRTVNEQSKTTSSLNVALRPASVLAGKAFHHRKLIAADALVLTLMNKVEDGVGSKWQAKMHNLEYKACENCTLYPPHGEISRSRLYEFSFKPISTRENLALAFAYGCMLLYVLVSLRRLRAFHSRFGLVVTAVTQLTTSILASFTICGVLKINLATIPSNAYPFIVLVIGLENMFRIINAVLAYPPTMATDVRIANALGDIGPLSVATAIQNIIILWLLAIVVSPGVKAFCAFAAIATLFDSFFLLTFFVAVLNVDIRRLELQDSLSRSSKTRSPSRRSPEQRSWLDAMMHGRLPFSTRMAGSVVTTTFILSLNYHFFETREKAMTLRHLVGLFLGKLRSDIPALADFEYTATPPMNVSITPGEWIRMQDFDTAREVMRLVEPGASDFVIRIFSPLIVVLSGADRTGVPHGFDVLTDALRSFALHHFYPFAVAVVFVVTFVAVLMNFLLWAESSDTSDASSARMEEPLKVAHVALPHRLDIVKIAGSRHGHFATVALDRSIAVTTLNRSQEAYSVEAISQELICRLRWPLYNVALSEDGSFLAVHCADDHIAFYSTKDHSLLKRSLRCPDDHPAVLFDFCQMPTDKRQETLFVAITAGGRIATIEMGQGTCHIAELTARPLRGAVLMADKADCRLFIITDDARVTAYSLIDTSWSYVASAQLHRPSGAGLIDSFVSVRVVDDADPRLLAIGIANKVHFVDLGTLDTISIMQSLHPTVNATNVLGSPSKCTTCGASAFDRLAVVGDAKDGHTIQLTTRSSAELAEGHRNVCLTADDIACHSLSKAPASDSSIRSPGTWKALPSHAILGIRQQPIASRDTSPSNVRNRKTTRQSETETDKDNWEAYAYTLAGETHVIDLSGDDSGHEASLYVTEPGPIAALGPQSVAVAFGNCVKVLTFNPPRTAGPTWSAQTLNGDTRRRPVEARKVQ</sequence>
<keyword evidence="13 17" id="KW-0472">Membrane</keyword>
<evidence type="ECO:0000256" key="9">
    <source>
        <dbReference type="ARBA" id="ARBA00022989"/>
    </source>
</evidence>
<evidence type="ECO:0000256" key="1">
    <source>
        <dbReference type="ARBA" id="ARBA00004477"/>
    </source>
</evidence>
<feature type="transmembrane region" description="Helical" evidence="17">
    <location>
        <begin position="296"/>
        <end position="318"/>
    </location>
</feature>
<name>A0A1V8TLK7_9PEZI</name>
<dbReference type="InterPro" id="IPR000731">
    <property type="entry name" value="SSD"/>
</dbReference>
<evidence type="ECO:0000256" key="17">
    <source>
        <dbReference type="SAM" id="Phobius"/>
    </source>
</evidence>
<dbReference type="GO" id="GO:0032934">
    <property type="term" value="F:sterol binding"/>
    <property type="evidence" value="ECO:0007669"/>
    <property type="project" value="InterPro"/>
</dbReference>
<feature type="transmembrane region" description="Helical" evidence="17">
    <location>
        <begin position="398"/>
        <end position="421"/>
    </location>
</feature>
<feature type="transmembrane region" description="Helical" evidence="17">
    <location>
        <begin position="267"/>
        <end position="284"/>
    </location>
</feature>
<dbReference type="GO" id="GO:0000139">
    <property type="term" value="C:Golgi membrane"/>
    <property type="evidence" value="ECO:0007669"/>
    <property type="project" value="UniProtKB-SubCell"/>
</dbReference>
<evidence type="ECO:0000313" key="20">
    <source>
        <dbReference type="Proteomes" id="UP000192596"/>
    </source>
</evidence>
<evidence type="ECO:0000256" key="7">
    <source>
        <dbReference type="ARBA" id="ARBA00022737"/>
    </source>
</evidence>
<evidence type="ECO:0000256" key="15">
    <source>
        <dbReference type="ARBA" id="ARBA00023221"/>
    </source>
</evidence>
<feature type="region of interest" description="Disordered" evidence="16">
    <location>
        <begin position="977"/>
        <end position="1006"/>
    </location>
</feature>
<comment type="caution">
    <text evidence="19">The sequence shown here is derived from an EMBL/GenBank/DDBJ whole genome shotgun (WGS) entry which is preliminary data.</text>
</comment>
<gene>
    <name evidence="19" type="ORF">B0A48_02887</name>
</gene>